<accession>A0A1M7YKL9</accession>
<dbReference type="AlphaFoldDB" id="A0A1M7YKL9"/>
<dbReference type="RefSeq" id="WP_073616742.1">
    <property type="nucleotide sequence ID" value="NZ_FRFE01000048.1"/>
</dbReference>
<evidence type="ECO:0000313" key="2">
    <source>
        <dbReference type="Proteomes" id="UP000184603"/>
    </source>
</evidence>
<dbReference type="EMBL" id="FRFE01000048">
    <property type="protein sequence ID" value="SHO53157.1"/>
    <property type="molecule type" value="Genomic_DNA"/>
</dbReference>
<proteinExistence type="predicted"/>
<sequence>MVKKLIGIILRLLFPDFSNRITKIVVVFGLAMMSSSLLERVLNAIVSQFSSLYLNISISEGNDAYWGFLLVLLGLAHNISYQTLIKSNFISRLSPNYLNDEALFNRFLTTLPSHVIIEDLKYVDFLSEVRREIYEPLRFFLMEWDNAECAFTDDEMESIRSRLFEEISAFFELLGAYTFPVGHMGEYASVRDKRLDDHKKFHQKHIDEANEISLKVKGIIEQHQNLVKIGTAKYHVKS</sequence>
<gene>
    <name evidence="1" type="ORF">SAMN02745220_04967</name>
</gene>
<dbReference type="Proteomes" id="UP000184603">
    <property type="component" value="Unassembled WGS sequence"/>
</dbReference>
<name>A0A1M7YKL9_9BACT</name>
<reference evidence="1 2" key="1">
    <citation type="submission" date="2016-12" db="EMBL/GenBank/DDBJ databases">
        <authorList>
            <person name="Song W.-J."/>
            <person name="Kurnit D.M."/>
        </authorList>
    </citation>
    <scope>NUCLEOTIDE SEQUENCE [LARGE SCALE GENOMIC DNA]</scope>
    <source>
        <strain evidence="1 2">DSM 18488</strain>
    </source>
</reference>
<keyword evidence="2" id="KW-1185">Reference proteome</keyword>
<protein>
    <submittedName>
        <fullName evidence="1">Uncharacterized protein</fullName>
    </submittedName>
</protein>
<dbReference type="OrthoDB" id="6401729at2"/>
<evidence type="ECO:0000313" key="1">
    <source>
        <dbReference type="EMBL" id="SHO53157.1"/>
    </source>
</evidence>
<organism evidence="1 2">
    <name type="scientific">Desulfopila aestuarii DSM 18488</name>
    <dbReference type="NCBI Taxonomy" id="1121416"/>
    <lineage>
        <taxon>Bacteria</taxon>
        <taxon>Pseudomonadati</taxon>
        <taxon>Thermodesulfobacteriota</taxon>
        <taxon>Desulfobulbia</taxon>
        <taxon>Desulfobulbales</taxon>
        <taxon>Desulfocapsaceae</taxon>
        <taxon>Desulfopila</taxon>
    </lineage>
</organism>